<feature type="transmembrane region" description="Helical" evidence="6">
    <location>
        <begin position="293"/>
        <end position="319"/>
    </location>
</feature>
<dbReference type="EMBL" id="FUWX01000006">
    <property type="protein sequence ID" value="SJZ55813.1"/>
    <property type="molecule type" value="Genomic_DNA"/>
</dbReference>
<feature type="transmembrane region" description="Helical" evidence="6">
    <location>
        <begin position="86"/>
        <end position="110"/>
    </location>
</feature>
<feature type="transmembrane region" description="Helical" evidence="6">
    <location>
        <begin position="170"/>
        <end position="190"/>
    </location>
</feature>
<feature type="transmembrane region" description="Helical" evidence="6">
    <location>
        <begin position="404"/>
        <end position="430"/>
    </location>
</feature>
<evidence type="ECO:0000256" key="6">
    <source>
        <dbReference type="SAM" id="Phobius"/>
    </source>
</evidence>
<evidence type="ECO:0000313" key="8">
    <source>
        <dbReference type="Proteomes" id="UP000191153"/>
    </source>
</evidence>
<reference evidence="7 8" key="1">
    <citation type="submission" date="2017-02" db="EMBL/GenBank/DDBJ databases">
        <authorList>
            <person name="Peterson S.W."/>
        </authorList>
    </citation>
    <scope>NUCLEOTIDE SEQUENCE [LARGE SCALE GENOMIC DNA]</scope>
    <source>
        <strain evidence="7 8">ATCC 700028</strain>
    </source>
</reference>
<dbReference type="OrthoDB" id="9762833at2"/>
<keyword evidence="3 6" id="KW-0812">Transmembrane</keyword>
<accession>A0A1T4LM88</accession>
<feature type="transmembrane region" description="Helical" evidence="6">
    <location>
        <begin position="365"/>
        <end position="384"/>
    </location>
</feature>
<dbReference type="STRING" id="180163.SAMN02745174_00918"/>
<feature type="transmembrane region" description="Helical" evidence="6">
    <location>
        <begin position="140"/>
        <end position="158"/>
    </location>
</feature>
<keyword evidence="8" id="KW-1185">Reference proteome</keyword>
<gene>
    <name evidence="7" type="ORF">SAMN02745174_00918</name>
</gene>
<dbReference type="Proteomes" id="UP000191153">
    <property type="component" value="Unassembled WGS sequence"/>
</dbReference>
<keyword evidence="5 6" id="KW-0472">Membrane</keyword>
<dbReference type="InterPro" id="IPR000175">
    <property type="entry name" value="Na/ntran_symport"/>
</dbReference>
<evidence type="ECO:0000256" key="2">
    <source>
        <dbReference type="ARBA" id="ARBA00022448"/>
    </source>
</evidence>
<dbReference type="RefSeq" id="WP_078693436.1">
    <property type="nucleotide sequence ID" value="NZ_FUWX01000006.1"/>
</dbReference>
<feature type="transmembrane region" description="Helical" evidence="6">
    <location>
        <begin position="339"/>
        <end position="359"/>
    </location>
</feature>
<feature type="transmembrane region" description="Helical" evidence="6">
    <location>
        <begin position="36"/>
        <end position="59"/>
    </location>
</feature>
<dbReference type="Pfam" id="PF00209">
    <property type="entry name" value="SNF"/>
    <property type="match status" value="2"/>
</dbReference>
<evidence type="ECO:0000256" key="4">
    <source>
        <dbReference type="ARBA" id="ARBA00022989"/>
    </source>
</evidence>
<dbReference type="SUPFAM" id="SSF161070">
    <property type="entry name" value="SNF-like"/>
    <property type="match status" value="1"/>
</dbReference>
<feature type="transmembrane region" description="Helical" evidence="6">
    <location>
        <begin position="254"/>
        <end position="273"/>
    </location>
</feature>
<dbReference type="InterPro" id="IPR037272">
    <property type="entry name" value="SNS_sf"/>
</dbReference>
<evidence type="ECO:0000313" key="7">
    <source>
        <dbReference type="EMBL" id="SJZ55813.1"/>
    </source>
</evidence>
<sequence>MKRENFKNKIGFILSCSGAAIGLGNIWLFSWKVGKYGGGAFLIPYFIFMVLFAIVGLIGEISLGRMMKRGVLGVTTYFPKSMIGKIAPYISISSVWGIYTFYVIVFGWVLKYFCMYVTGDIINKNYESYFFNFAGTSKSIPWHLLGIILSVIIISLGISKGIEKFNKIVMPIMFILFIFLLFKSLTLKGAQEGIYYLLKPDWTKLLELKTWVMALGQAFFTVGISGSALLVYGSYLKKEVSIVDSVVKTCILDTVAALMAGFIIIPAAFAFNLDITSGPALLFITVPTIFENMIGGQLIGGLFFLSIIFAALSSAINLLEVPVDAFIDKFKVTRIKGSILVGSISFIIGLFLDININLFGNFADFTNGFLLPLGAGLILAIFFYNLSKEKIFEEINTKKNIGELIYFIGKYIFVPGTFLIILLGILYGSIG</sequence>
<dbReference type="PANTHER" id="PTHR42948:SF1">
    <property type="entry name" value="TRANSPORTER"/>
    <property type="match status" value="1"/>
</dbReference>
<keyword evidence="4 6" id="KW-1133">Transmembrane helix</keyword>
<dbReference type="NCBIfam" id="NF037979">
    <property type="entry name" value="Na_transp"/>
    <property type="match status" value="1"/>
</dbReference>
<name>A0A1T4LM88_9FUSO</name>
<dbReference type="InterPro" id="IPR047218">
    <property type="entry name" value="YocR/YhdH-like"/>
</dbReference>
<keyword evidence="2" id="KW-0813">Transport</keyword>
<comment type="subcellular location">
    <subcellularLocation>
        <location evidence="1">Membrane</location>
        <topology evidence="1">Multi-pass membrane protein</topology>
    </subcellularLocation>
</comment>
<dbReference type="CDD" id="cd10336">
    <property type="entry name" value="SLC6sbd_Tyt1-Like"/>
    <property type="match status" value="1"/>
</dbReference>
<evidence type="ECO:0000256" key="3">
    <source>
        <dbReference type="ARBA" id="ARBA00022692"/>
    </source>
</evidence>
<dbReference type="PRINTS" id="PR00176">
    <property type="entry name" value="NANEUSMPORT"/>
</dbReference>
<dbReference type="GO" id="GO:0016020">
    <property type="term" value="C:membrane"/>
    <property type="evidence" value="ECO:0007669"/>
    <property type="project" value="UniProtKB-SubCell"/>
</dbReference>
<dbReference type="AlphaFoldDB" id="A0A1T4LM88"/>
<feature type="transmembrane region" description="Helical" evidence="6">
    <location>
        <begin position="210"/>
        <end position="233"/>
    </location>
</feature>
<evidence type="ECO:0000256" key="5">
    <source>
        <dbReference type="ARBA" id="ARBA00023136"/>
    </source>
</evidence>
<dbReference type="PANTHER" id="PTHR42948">
    <property type="entry name" value="TRANSPORTER"/>
    <property type="match status" value="1"/>
</dbReference>
<protein>
    <submittedName>
        <fullName evidence="7">Neurotransmitter:Na+ symporter, NSS family</fullName>
    </submittedName>
</protein>
<evidence type="ECO:0000256" key="1">
    <source>
        <dbReference type="ARBA" id="ARBA00004141"/>
    </source>
</evidence>
<feature type="transmembrane region" description="Helical" evidence="6">
    <location>
        <begin position="12"/>
        <end position="30"/>
    </location>
</feature>
<organism evidence="7 8">
    <name type="scientific">Cetobacterium ceti</name>
    <dbReference type="NCBI Taxonomy" id="180163"/>
    <lineage>
        <taxon>Bacteria</taxon>
        <taxon>Fusobacteriati</taxon>
        <taxon>Fusobacteriota</taxon>
        <taxon>Fusobacteriia</taxon>
        <taxon>Fusobacteriales</taxon>
        <taxon>Fusobacteriaceae</taxon>
        <taxon>Cetobacterium</taxon>
    </lineage>
</organism>
<proteinExistence type="predicted"/>
<dbReference type="PROSITE" id="PS50267">
    <property type="entry name" value="NA_NEUROTRAN_SYMP_3"/>
    <property type="match status" value="1"/>
</dbReference>